<dbReference type="AlphaFoldDB" id="A0ABD5SPS7"/>
<gene>
    <name evidence="1" type="ORF">ACFQE6_10865</name>
</gene>
<sequence length="58" mass="6500">MNENCLGRIDGTRRVCDRCDGQKAEYDGCKTYTEVNVAAARDERAQREGGQRNLAGDY</sequence>
<dbReference type="Proteomes" id="UP001596383">
    <property type="component" value="Unassembled WGS sequence"/>
</dbReference>
<organism evidence="1 2">
    <name type="scientific">Natrinema soli</name>
    <dbReference type="NCBI Taxonomy" id="1930624"/>
    <lineage>
        <taxon>Archaea</taxon>
        <taxon>Methanobacteriati</taxon>
        <taxon>Methanobacteriota</taxon>
        <taxon>Stenosarchaea group</taxon>
        <taxon>Halobacteria</taxon>
        <taxon>Halobacteriales</taxon>
        <taxon>Natrialbaceae</taxon>
        <taxon>Natrinema</taxon>
    </lineage>
</organism>
<accession>A0ABD5SPS7</accession>
<name>A0ABD5SPS7_9EURY</name>
<comment type="caution">
    <text evidence="1">The sequence shown here is derived from an EMBL/GenBank/DDBJ whole genome shotgun (WGS) entry which is preliminary data.</text>
</comment>
<proteinExistence type="predicted"/>
<evidence type="ECO:0000313" key="1">
    <source>
        <dbReference type="EMBL" id="MFC6765468.1"/>
    </source>
</evidence>
<evidence type="ECO:0000313" key="2">
    <source>
        <dbReference type="Proteomes" id="UP001596383"/>
    </source>
</evidence>
<keyword evidence="2" id="KW-1185">Reference proteome</keyword>
<dbReference type="EMBL" id="JBHSWV010000149">
    <property type="protein sequence ID" value="MFC6765468.1"/>
    <property type="molecule type" value="Genomic_DNA"/>
</dbReference>
<protein>
    <submittedName>
        <fullName evidence="1">Uncharacterized protein</fullName>
    </submittedName>
</protein>
<dbReference type="RefSeq" id="WP_273738487.1">
    <property type="nucleotide sequence ID" value="NZ_JAQIVI010000149.1"/>
</dbReference>
<reference evidence="1 2" key="1">
    <citation type="journal article" date="2019" name="Int. J. Syst. Evol. Microbiol.">
        <title>The Global Catalogue of Microorganisms (GCM) 10K type strain sequencing project: providing services to taxonomists for standard genome sequencing and annotation.</title>
        <authorList>
            <consortium name="The Broad Institute Genomics Platform"/>
            <consortium name="The Broad Institute Genome Sequencing Center for Infectious Disease"/>
            <person name="Wu L."/>
            <person name="Ma J."/>
        </authorList>
    </citation>
    <scope>NUCLEOTIDE SEQUENCE [LARGE SCALE GENOMIC DNA]</scope>
    <source>
        <strain evidence="1 2">LMG 29247</strain>
    </source>
</reference>